<dbReference type="InterPro" id="IPR050121">
    <property type="entry name" value="Cytochrome_P450_monoxygenase"/>
</dbReference>
<dbReference type="InterPro" id="IPR036396">
    <property type="entry name" value="Cyt_P450_sf"/>
</dbReference>
<keyword evidence="6 8" id="KW-0408">Iron</keyword>
<feature type="binding site" description="axial binding residue" evidence="8">
    <location>
        <position position="448"/>
    </location>
    <ligand>
        <name>heme</name>
        <dbReference type="ChEBI" id="CHEBI:30413"/>
    </ligand>
    <ligandPart>
        <name>Fe</name>
        <dbReference type="ChEBI" id="CHEBI:18248"/>
    </ligandPart>
</feature>
<dbReference type="Pfam" id="PF00067">
    <property type="entry name" value="p450"/>
    <property type="match status" value="1"/>
</dbReference>
<protein>
    <submittedName>
        <fullName evidence="10">Isotrichodermin C-15 hydroxylase</fullName>
    </submittedName>
</protein>
<keyword evidence="4 8" id="KW-0479">Metal-binding</keyword>
<dbReference type="VEuPathDB" id="FungiDB:CH63R_09554"/>
<evidence type="ECO:0000256" key="9">
    <source>
        <dbReference type="RuleBase" id="RU000461"/>
    </source>
</evidence>
<evidence type="ECO:0000256" key="5">
    <source>
        <dbReference type="ARBA" id="ARBA00023002"/>
    </source>
</evidence>
<evidence type="ECO:0000256" key="4">
    <source>
        <dbReference type="ARBA" id="ARBA00022723"/>
    </source>
</evidence>
<evidence type="ECO:0000256" key="7">
    <source>
        <dbReference type="ARBA" id="ARBA00023033"/>
    </source>
</evidence>
<dbReference type="eggNOG" id="KOG0158">
    <property type="taxonomic scope" value="Eukaryota"/>
</dbReference>
<evidence type="ECO:0000313" key="11">
    <source>
        <dbReference type="Proteomes" id="UP000007174"/>
    </source>
</evidence>
<sequence length="504" mass="57514">MGAQTPSKGIDCASYQHLRLALPCALTNRQQQVILSLSFYVLYNLMLHPLRKYPGPKLWAAIRIPHSMMILRGNPHREILSLHQRYNADIIRISPNGLSFLHPDAWKDIMGHRKGKAEENGKDHTEEGNKEILFSDRENHSRFRRILANGFSAKSMQDQEPIILSYIDLLIKRLHGIASRGPVDVVAWYNYTTFDIIGDLAFGEPFGCLDNSEYHPWVRLIFERIKMLMLFNVANSYKGVGPLLKMFVPKSLIKSGLAHMELVREKVNKRVSLGMSRPDFAEAMLKKKEEEAMTEEEIHENSNVLIIAGSETTATALSGATYLLTTNPDVLAKLAHEVRSEFATEEEINIKSTARLEYLQAVLEETLRMYPPVPSALPRLTPPSGQEVMGQWVPGNTSLAVWHWAMYHTEKNFAKPFEFRPERWLGDAEFANDRGDALMPFHTGPRNCIGMNLAYAEMRIILSRIIWNFDLQLAPESRNWIDHPVFVLWHKPGLMVHLTPRKSG</sequence>
<evidence type="ECO:0000313" key="10">
    <source>
        <dbReference type="EMBL" id="CCF38412.1"/>
    </source>
</evidence>
<dbReference type="Gene3D" id="1.10.630.10">
    <property type="entry name" value="Cytochrome P450"/>
    <property type="match status" value="1"/>
</dbReference>
<dbReference type="GO" id="GO:0009403">
    <property type="term" value="P:toxin biosynthetic process"/>
    <property type="evidence" value="ECO:0007669"/>
    <property type="project" value="UniProtKB-ARBA"/>
</dbReference>
<keyword evidence="3 8" id="KW-0349">Heme</keyword>
<reference evidence="11" key="1">
    <citation type="journal article" date="2012" name="Nat. Genet.">
        <title>Lifestyle transitions in plant pathogenic Colletotrichum fungi deciphered by genome and transcriptome analyses.</title>
        <authorList>
            <person name="O'Connell R.J."/>
            <person name="Thon M.R."/>
            <person name="Hacquard S."/>
            <person name="Amyotte S.G."/>
            <person name="Kleemann J."/>
            <person name="Torres M.F."/>
            <person name="Damm U."/>
            <person name="Buiate E.A."/>
            <person name="Epstein L."/>
            <person name="Alkan N."/>
            <person name="Altmueller J."/>
            <person name="Alvarado-Balderrama L."/>
            <person name="Bauser C.A."/>
            <person name="Becker C."/>
            <person name="Birren B.W."/>
            <person name="Chen Z."/>
            <person name="Choi J."/>
            <person name="Crouch J.A."/>
            <person name="Duvick J.P."/>
            <person name="Farman M.A."/>
            <person name="Gan P."/>
            <person name="Heiman D."/>
            <person name="Henrissat B."/>
            <person name="Howard R.J."/>
            <person name="Kabbage M."/>
            <person name="Koch C."/>
            <person name="Kracher B."/>
            <person name="Kubo Y."/>
            <person name="Law A.D."/>
            <person name="Lebrun M.-H."/>
            <person name="Lee Y.-H."/>
            <person name="Miyara I."/>
            <person name="Moore N."/>
            <person name="Neumann U."/>
            <person name="Nordstroem K."/>
            <person name="Panaccione D.G."/>
            <person name="Panstruga R."/>
            <person name="Place M."/>
            <person name="Proctor R.H."/>
            <person name="Prusky D."/>
            <person name="Rech G."/>
            <person name="Reinhardt R."/>
            <person name="Rollins J.A."/>
            <person name="Rounsley S."/>
            <person name="Schardl C.L."/>
            <person name="Schwartz D.C."/>
            <person name="Shenoy N."/>
            <person name="Shirasu K."/>
            <person name="Sikhakolli U.R."/>
            <person name="Stueber K."/>
            <person name="Sukno S.A."/>
            <person name="Sweigard J.A."/>
            <person name="Takano Y."/>
            <person name="Takahara H."/>
            <person name="Trail F."/>
            <person name="van der Does H.C."/>
            <person name="Voll L.M."/>
            <person name="Will I."/>
            <person name="Young S."/>
            <person name="Zeng Q."/>
            <person name="Zhang J."/>
            <person name="Zhou S."/>
            <person name="Dickman M.B."/>
            <person name="Schulze-Lefert P."/>
            <person name="Ver Loren van Themaat E."/>
            <person name="Ma L.-J."/>
            <person name="Vaillancourt L.J."/>
        </authorList>
    </citation>
    <scope>NUCLEOTIDE SEQUENCE [LARGE SCALE GENOMIC DNA]</scope>
    <source>
        <strain evidence="11">IMI 349063</strain>
    </source>
</reference>
<comment type="cofactor">
    <cofactor evidence="1 8">
        <name>heme</name>
        <dbReference type="ChEBI" id="CHEBI:30413"/>
    </cofactor>
</comment>
<dbReference type="AlphaFoldDB" id="H1VDV9"/>
<dbReference type="GO" id="GO:0005506">
    <property type="term" value="F:iron ion binding"/>
    <property type="evidence" value="ECO:0007669"/>
    <property type="project" value="InterPro"/>
</dbReference>
<dbReference type="FunFam" id="1.10.630.10:FF:000047">
    <property type="entry name" value="Cytochrome P450 monooxygenase"/>
    <property type="match status" value="1"/>
</dbReference>
<evidence type="ECO:0000256" key="1">
    <source>
        <dbReference type="ARBA" id="ARBA00001971"/>
    </source>
</evidence>
<dbReference type="PANTHER" id="PTHR24305">
    <property type="entry name" value="CYTOCHROME P450"/>
    <property type="match status" value="1"/>
</dbReference>
<organism evidence="10 11">
    <name type="scientific">Colletotrichum higginsianum (strain IMI 349063)</name>
    <name type="common">Crucifer anthracnose fungus</name>
    <dbReference type="NCBI Taxonomy" id="759273"/>
    <lineage>
        <taxon>Eukaryota</taxon>
        <taxon>Fungi</taxon>
        <taxon>Dikarya</taxon>
        <taxon>Ascomycota</taxon>
        <taxon>Pezizomycotina</taxon>
        <taxon>Sordariomycetes</taxon>
        <taxon>Hypocreomycetidae</taxon>
        <taxon>Glomerellales</taxon>
        <taxon>Glomerellaceae</taxon>
        <taxon>Colletotrichum</taxon>
        <taxon>Colletotrichum destructivum species complex</taxon>
    </lineage>
</organism>
<dbReference type="PANTHER" id="PTHR24305:SF230">
    <property type="entry name" value="P450, PUTATIVE (EUROFUNG)-RELATED"/>
    <property type="match status" value="1"/>
</dbReference>
<accession>H1VDV9</accession>
<dbReference type="PRINTS" id="PR00385">
    <property type="entry name" value="P450"/>
</dbReference>
<dbReference type="CDD" id="cd11058">
    <property type="entry name" value="CYP60B-like"/>
    <property type="match status" value="1"/>
</dbReference>
<keyword evidence="5 9" id="KW-0560">Oxidoreductase</keyword>
<dbReference type="SUPFAM" id="SSF48264">
    <property type="entry name" value="Cytochrome P450"/>
    <property type="match status" value="1"/>
</dbReference>
<dbReference type="PRINTS" id="PR00463">
    <property type="entry name" value="EP450I"/>
</dbReference>
<evidence type="ECO:0000256" key="8">
    <source>
        <dbReference type="PIRSR" id="PIRSR602401-1"/>
    </source>
</evidence>
<dbReference type="InterPro" id="IPR001128">
    <property type="entry name" value="Cyt_P450"/>
</dbReference>
<dbReference type="PROSITE" id="PS00086">
    <property type="entry name" value="CYTOCHROME_P450"/>
    <property type="match status" value="1"/>
</dbReference>
<dbReference type="GO" id="GO:0016705">
    <property type="term" value="F:oxidoreductase activity, acting on paired donors, with incorporation or reduction of molecular oxygen"/>
    <property type="evidence" value="ECO:0007669"/>
    <property type="project" value="InterPro"/>
</dbReference>
<proteinExistence type="inferred from homology"/>
<dbReference type="InterPro" id="IPR002401">
    <property type="entry name" value="Cyt_P450_E_grp-I"/>
</dbReference>
<gene>
    <name evidence="10" type="ORF">CH063_09529</name>
</gene>
<evidence type="ECO:0000256" key="6">
    <source>
        <dbReference type="ARBA" id="ARBA00023004"/>
    </source>
</evidence>
<dbReference type="InterPro" id="IPR017972">
    <property type="entry name" value="Cyt_P450_CS"/>
</dbReference>
<dbReference type="GO" id="GO:0004497">
    <property type="term" value="F:monooxygenase activity"/>
    <property type="evidence" value="ECO:0007669"/>
    <property type="project" value="UniProtKB-KW"/>
</dbReference>
<evidence type="ECO:0000256" key="3">
    <source>
        <dbReference type="ARBA" id="ARBA00022617"/>
    </source>
</evidence>
<dbReference type="Proteomes" id="UP000007174">
    <property type="component" value="Unassembled WGS sequence"/>
</dbReference>
<name>H1VDV9_COLHI</name>
<dbReference type="STRING" id="759273.H1VDV9"/>
<comment type="similarity">
    <text evidence="2 9">Belongs to the cytochrome P450 family.</text>
</comment>
<dbReference type="HOGENOM" id="CLU_001570_14_11_1"/>
<dbReference type="EMBL" id="CACQ02002966">
    <property type="protein sequence ID" value="CCF38412.1"/>
    <property type="molecule type" value="Genomic_DNA"/>
</dbReference>
<dbReference type="GO" id="GO:0020037">
    <property type="term" value="F:heme binding"/>
    <property type="evidence" value="ECO:0007669"/>
    <property type="project" value="InterPro"/>
</dbReference>
<evidence type="ECO:0000256" key="2">
    <source>
        <dbReference type="ARBA" id="ARBA00010617"/>
    </source>
</evidence>
<keyword evidence="7 9" id="KW-0503">Monooxygenase</keyword>